<feature type="compositionally biased region" description="Acidic residues" evidence="1">
    <location>
        <begin position="19"/>
        <end position="29"/>
    </location>
</feature>
<gene>
    <name evidence="2" type="ORF">GCM10025751_51690</name>
</gene>
<accession>A0AAV3UQA5</accession>
<dbReference type="Proteomes" id="UP001501729">
    <property type="component" value="Unassembled WGS sequence"/>
</dbReference>
<evidence type="ECO:0000313" key="3">
    <source>
        <dbReference type="Proteomes" id="UP001501729"/>
    </source>
</evidence>
<keyword evidence="3" id="KW-1185">Reference proteome</keyword>
<dbReference type="EMBL" id="BAABKX010000026">
    <property type="protein sequence ID" value="GAA5063335.1"/>
    <property type="molecule type" value="Genomic_DNA"/>
</dbReference>
<name>A0AAV3UQA5_9EURY</name>
<feature type="compositionally biased region" description="Acidic residues" evidence="1">
    <location>
        <begin position="1"/>
        <end position="10"/>
    </location>
</feature>
<dbReference type="AlphaFoldDB" id="A0AAV3UQA5"/>
<feature type="region of interest" description="Disordered" evidence="1">
    <location>
        <begin position="1"/>
        <end position="29"/>
    </location>
</feature>
<protein>
    <submittedName>
        <fullName evidence="2">Uncharacterized protein</fullName>
    </submittedName>
</protein>
<sequence>MVAVENETDEGTLKAFSSEDSEDDAKPEDCDCDGLNGFPAGRAFVRDEKNCRTNHGFSLFYPWHAN</sequence>
<proteinExistence type="predicted"/>
<reference evidence="2 3" key="1">
    <citation type="journal article" date="2019" name="Int. J. Syst. Evol. Microbiol.">
        <title>The Global Catalogue of Microorganisms (GCM) 10K type strain sequencing project: providing services to taxonomists for standard genome sequencing and annotation.</title>
        <authorList>
            <consortium name="The Broad Institute Genomics Platform"/>
            <consortium name="The Broad Institute Genome Sequencing Center for Infectious Disease"/>
            <person name="Wu L."/>
            <person name="Ma J."/>
        </authorList>
    </citation>
    <scope>NUCLEOTIDE SEQUENCE [LARGE SCALE GENOMIC DNA]</scope>
    <source>
        <strain evidence="2 3">JCM 17504</strain>
    </source>
</reference>
<comment type="caution">
    <text evidence="2">The sequence shown here is derived from an EMBL/GenBank/DDBJ whole genome shotgun (WGS) entry which is preliminary data.</text>
</comment>
<evidence type="ECO:0000313" key="2">
    <source>
        <dbReference type="EMBL" id="GAA5063335.1"/>
    </source>
</evidence>
<organism evidence="2 3">
    <name type="scientific">Haladaptatus pallidirubidus</name>
    <dbReference type="NCBI Taxonomy" id="1008152"/>
    <lineage>
        <taxon>Archaea</taxon>
        <taxon>Methanobacteriati</taxon>
        <taxon>Methanobacteriota</taxon>
        <taxon>Stenosarchaea group</taxon>
        <taxon>Halobacteria</taxon>
        <taxon>Halobacteriales</taxon>
        <taxon>Haladaptataceae</taxon>
        <taxon>Haladaptatus</taxon>
    </lineage>
</organism>
<evidence type="ECO:0000256" key="1">
    <source>
        <dbReference type="SAM" id="MobiDB-lite"/>
    </source>
</evidence>